<dbReference type="InterPro" id="IPR006949">
    <property type="entry name" value="Barrel_Baseplate_J-like"/>
</dbReference>
<dbReference type="STRING" id="1798512.A3A39_04880"/>
<reference evidence="4 5" key="1">
    <citation type="journal article" date="2016" name="Nat. Commun.">
        <title>Thousands of microbial genomes shed light on interconnected biogeochemical processes in an aquifer system.</title>
        <authorList>
            <person name="Anantharaman K."/>
            <person name="Brown C.T."/>
            <person name="Hug L.A."/>
            <person name="Sharon I."/>
            <person name="Castelle C.J."/>
            <person name="Probst A.J."/>
            <person name="Thomas B.C."/>
            <person name="Singh A."/>
            <person name="Wilkins M.J."/>
            <person name="Karaoz U."/>
            <person name="Brodie E.L."/>
            <person name="Williams K.H."/>
            <person name="Hubbard S.S."/>
            <person name="Banfield J.F."/>
        </authorList>
    </citation>
    <scope>NUCLEOTIDE SEQUENCE [LARGE SCALE GENOMIC DNA]</scope>
</reference>
<feature type="region of interest" description="Disordered" evidence="1">
    <location>
        <begin position="1"/>
        <end position="80"/>
    </location>
</feature>
<dbReference type="Pfam" id="PF04865">
    <property type="entry name" value="Baseplate_J"/>
    <property type="match status" value="1"/>
</dbReference>
<sequence>MAKDYFQDIMPPSSSNPVPRSSAPSGEITDKPRSTPMSESNAARLGGGGDPPEKSIRNIQITPGRRPRIGAEDTRESGMPPVRRETSRYILWGGVVLALLVLGVIALIAFRPTKVTVLPRSHSVLLDETARFIAYPAGEAAAGILSYTVEVSTFEDSEIMPAQGIERVEDRASGTITVYNEYSSAPVKLLKNTRFETPQGLIFKVPAEVVVPGKKGAVAGQISVTVIADKAGEQYNVAPVEKFTLPGLRSTPSMYAKVYARSTSAMTGGFAGERPAASPAALEAAQTKIRNSLEGKARAAATENTDETTFAFFGLARITFENLPPTTEKDNKVRIRTRARMELPLFPADRFAYVIGESVSAEAESGAIVLVPGQGFSAQPVGTLGDNFATSPLNFTLRGTARLVWKIDAGELAKALAGRDEAAFQTIVEDFPGIEEAHARIEPFWKNTFPTDPSDIKVKVGEPRPDS</sequence>
<dbReference type="EMBL" id="MFLZ01000038">
    <property type="protein sequence ID" value="OGG79223.1"/>
    <property type="molecule type" value="Genomic_DNA"/>
</dbReference>
<evidence type="ECO:0000313" key="4">
    <source>
        <dbReference type="EMBL" id="OGG79223.1"/>
    </source>
</evidence>
<comment type="caution">
    <text evidence="4">The sequence shown here is derived from an EMBL/GenBank/DDBJ whole genome shotgun (WGS) entry which is preliminary data.</text>
</comment>
<protein>
    <recommendedName>
        <fullName evidence="3">Baseplate protein J-like barrel domain-containing protein</fullName>
    </recommendedName>
</protein>
<keyword evidence="2" id="KW-0812">Transmembrane</keyword>
<evidence type="ECO:0000256" key="1">
    <source>
        <dbReference type="SAM" id="MobiDB-lite"/>
    </source>
</evidence>
<feature type="transmembrane region" description="Helical" evidence="2">
    <location>
        <begin position="89"/>
        <end position="110"/>
    </location>
</feature>
<evidence type="ECO:0000259" key="3">
    <source>
        <dbReference type="Pfam" id="PF04865"/>
    </source>
</evidence>
<evidence type="ECO:0000313" key="5">
    <source>
        <dbReference type="Proteomes" id="UP000177372"/>
    </source>
</evidence>
<keyword evidence="2" id="KW-1133">Transmembrane helix</keyword>
<evidence type="ECO:0000256" key="2">
    <source>
        <dbReference type="SAM" id="Phobius"/>
    </source>
</evidence>
<proteinExistence type="predicted"/>
<accession>A0A1F6F083</accession>
<dbReference type="AlphaFoldDB" id="A0A1F6F083"/>
<organism evidence="4 5">
    <name type="scientific">Candidatus Kaiserbacteria bacterium RIFCSPLOWO2_01_FULL_54_13</name>
    <dbReference type="NCBI Taxonomy" id="1798512"/>
    <lineage>
        <taxon>Bacteria</taxon>
        <taxon>Candidatus Kaiseribacteriota</taxon>
    </lineage>
</organism>
<keyword evidence="2" id="KW-0472">Membrane</keyword>
<feature type="compositionally biased region" description="Low complexity" evidence="1">
    <location>
        <begin position="11"/>
        <end position="25"/>
    </location>
</feature>
<feature type="compositionally biased region" description="Basic and acidic residues" evidence="1">
    <location>
        <begin position="69"/>
        <end position="80"/>
    </location>
</feature>
<feature type="domain" description="Baseplate protein J-like barrel" evidence="3">
    <location>
        <begin position="188"/>
        <end position="249"/>
    </location>
</feature>
<dbReference type="Proteomes" id="UP000177372">
    <property type="component" value="Unassembled WGS sequence"/>
</dbReference>
<name>A0A1F6F083_9BACT</name>
<gene>
    <name evidence="4" type="ORF">A3A39_04880</name>
</gene>